<gene>
    <name evidence="3" type="ORF">K9S39_04835</name>
</gene>
<dbReference type="RefSeq" id="WP_248862122.1">
    <property type="nucleotide sequence ID" value="NZ_CP086322.1"/>
</dbReference>
<evidence type="ECO:0008006" key="5">
    <source>
        <dbReference type="Google" id="ProtNLM"/>
    </source>
</evidence>
<feature type="transmembrane region" description="Helical" evidence="2">
    <location>
        <begin position="89"/>
        <end position="111"/>
    </location>
</feature>
<feature type="transmembrane region" description="Helical" evidence="2">
    <location>
        <begin position="118"/>
        <end position="140"/>
    </location>
</feature>
<evidence type="ECO:0000256" key="2">
    <source>
        <dbReference type="SAM" id="Phobius"/>
    </source>
</evidence>
<evidence type="ECO:0000313" key="3">
    <source>
        <dbReference type="EMBL" id="UQA91293.1"/>
    </source>
</evidence>
<keyword evidence="4" id="KW-1185">Reference proteome</keyword>
<dbReference type="EMBL" id="CP086322">
    <property type="protein sequence ID" value="UQA91293.1"/>
    <property type="molecule type" value="Genomic_DNA"/>
</dbReference>
<keyword evidence="2" id="KW-1133">Transmembrane helix</keyword>
<organism evidence="3 4">
    <name type="scientific">Streptomyces halobius</name>
    <dbReference type="NCBI Taxonomy" id="2879846"/>
    <lineage>
        <taxon>Bacteria</taxon>
        <taxon>Bacillati</taxon>
        <taxon>Actinomycetota</taxon>
        <taxon>Actinomycetes</taxon>
        <taxon>Kitasatosporales</taxon>
        <taxon>Streptomycetaceae</taxon>
        <taxon>Streptomyces</taxon>
    </lineage>
</organism>
<sequence>MAVLKERPHAPHMHMPHMPHVISEPELRPLDLGGLLARGAAAGFFAGMGFLLANMWYAVSQGMPGISPLYAMSTVFHASDMPVANPTEAILGLTVHIGLSLGFGMGFALLLVPLLRNVPALVLGALVYGLALYMLNFQILGRTVFEFFTSPQGPDQLFEALVHPLIFGLLLVPFFLGRPFERARRAQPQPTATATGGTTPGTPYRPGPTEP</sequence>
<keyword evidence="2" id="KW-0812">Transmembrane</keyword>
<reference evidence="3" key="1">
    <citation type="submission" date="2021-10" db="EMBL/GenBank/DDBJ databases">
        <title>Streptomyces nigrumlapis sp.nov.,an antimicrobial producing actinobacterium isolated from Black Gobi rocks.</title>
        <authorList>
            <person name="Wen Y."/>
            <person name="Zhang W."/>
            <person name="Liu X.G."/>
        </authorList>
    </citation>
    <scope>NUCLEOTIDE SEQUENCE</scope>
    <source>
        <strain evidence="3">ST13-2-2</strain>
    </source>
</reference>
<feature type="transmembrane region" description="Helical" evidence="2">
    <location>
        <begin position="160"/>
        <end position="177"/>
    </location>
</feature>
<proteinExistence type="predicted"/>
<keyword evidence="2" id="KW-0472">Membrane</keyword>
<evidence type="ECO:0000256" key="1">
    <source>
        <dbReference type="SAM" id="MobiDB-lite"/>
    </source>
</evidence>
<evidence type="ECO:0000313" key="4">
    <source>
        <dbReference type="Proteomes" id="UP000830115"/>
    </source>
</evidence>
<feature type="region of interest" description="Disordered" evidence="1">
    <location>
        <begin position="184"/>
        <end position="211"/>
    </location>
</feature>
<accession>A0ABY4M247</accession>
<feature type="transmembrane region" description="Helical" evidence="2">
    <location>
        <begin position="35"/>
        <end position="59"/>
    </location>
</feature>
<protein>
    <recommendedName>
        <fullName evidence="5">Membrane protein YkgB</fullName>
    </recommendedName>
</protein>
<dbReference type="Proteomes" id="UP000830115">
    <property type="component" value="Chromosome"/>
</dbReference>
<feature type="compositionally biased region" description="Low complexity" evidence="1">
    <location>
        <begin position="186"/>
        <end position="202"/>
    </location>
</feature>
<name>A0ABY4M247_9ACTN</name>